<evidence type="ECO:0000313" key="9">
    <source>
        <dbReference type="Proteomes" id="UP001216638"/>
    </source>
</evidence>
<dbReference type="GO" id="GO:0004849">
    <property type="term" value="F:uridine kinase activity"/>
    <property type="evidence" value="ECO:0007669"/>
    <property type="project" value="UniProtKB-EC"/>
</dbReference>
<evidence type="ECO:0000256" key="3">
    <source>
        <dbReference type="ARBA" id="ARBA00022741"/>
    </source>
</evidence>
<comment type="catalytic activity">
    <reaction evidence="5">
        <text>cytidine + ATP = CMP + ADP + H(+)</text>
        <dbReference type="Rhea" id="RHEA:24674"/>
        <dbReference type="ChEBI" id="CHEBI:15378"/>
        <dbReference type="ChEBI" id="CHEBI:17562"/>
        <dbReference type="ChEBI" id="CHEBI:30616"/>
        <dbReference type="ChEBI" id="CHEBI:60377"/>
        <dbReference type="ChEBI" id="CHEBI:456216"/>
        <dbReference type="EC" id="2.7.1.48"/>
    </reaction>
</comment>
<dbReference type="FunFam" id="3.40.50.300:FF:002070">
    <property type="entry name" value="Uridine kinase"/>
    <property type="match status" value="1"/>
</dbReference>
<dbReference type="Proteomes" id="UP001216638">
    <property type="component" value="Chromosome 1"/>
</dbReference>
<dbReference type="InterPro" id="IPR000764">
    <property type="entry name" value="Uridine_kinase-like"/>
</dbReference>
<reference evidence="8" key="1">
    <citation type="submission" date="2023-03" db="EMBL/GenBank/DDBJ databases">
        <title>Mating type loci evolution in Malassezia.</title>
        <authorList>
            <person name="Coelho M.A."/>
        </authorList>
    </citation>
    <scope>NUCLEOTIDE SEQUENCE</scope>
    <source>
        <strain evidence="8">CBS 14135</strain>
    </source>
</reference>
<keyword evidence="4 5" id="KW-0418">Kinase</keyword>
<dbReference type="EMBL" id="CP119951">
    <property type="protein sequence ID" value="WFC93633.1"/>
    <property type="molecule type" value="Genomic_DNA"/>
</dbReference>
<dbReference type="InterPro" id="IPR027417">
    <property type="entry name" value="P-loop_NTPase"/>
</dbReference>
<dbReference type="PRINTS" id="PR00988">
    <property type="entry name" value="URIDINKINASE"/>
</dbReference>
<evidence type="ECO:0000256" key="5">
    <source>
        <dbReference type="RuleBase" id="RU003825"/>
    </source>
</evidence>
<dbReference type="SUPFAM" id="SSF52540">
    <property type="entry name" value="P-loop containing nucleoside triphosphate hydrolases"/>
    <property type="match status" value="1"/>
</dbReference>
<evidence type="ECO:0000259" key="7">
    <source>
        <dbReference type="Pfam" id="PF14681"/>
    </source>
</evidence>
<dbReference type="InterPro" id="IPR006083">
    <property type="entry name" value="PRK/URK"/>
</dbReference>
<dbReference type="CDD" id="cd06223">
    <property type="entry name" value="PRTases_typeI"/>
    <property type="match status" value="1"/>
</dbReference>
<feature type="domain" description="Phosphoribulokinase/uridine kinase" evidence="6">
    <location>
        <begin position="81"/>
        <end position="263"/>
    </location>
</feature>
<accession>A0AAF0IR78</accession>
<feature type="domain" description="Phosphoribosyltransferase" evidence="7">
    <location>
        <begin position="360"/>
        <end position="553"/>
    </location>
</feature>
<dbReference type="EC" id="2.7.1.48" evidence="5"/>
<evidence type="ECO:0000259" key="6">
    <source>
        <dbReference type="Pfam" id="PF00485"/>
    </source>
</evidence>
<sequence>MSDDQAHRASDSRAGTPVELLRSAVALMDGTDSRTARGIDVEHTIPSAAQPRRSFSKTTVMAEAGRQPWYDQDGHPISPYIVGVAGGSASGKTSIAKEILRHLPNVPWVAIVSQDAFYRPLSPTETKLAFEQNFDFDHPNAIDQELLVQCIRDLKASRAVHIPVYSFTQHQRTDETTYLYGHAVIVVEGLFVLQDKALVDLLDLKIFVQTDPDVMLARRIRRDIVDRGRSIDGVLEQYFRFVKPSFDTFVGPTARYADIIVPGANNAVAIDVIAQHIARQLTRNYACQLNESIPRAMSASQPHGFPTSRLVVGTSEQGSPMHAIERAPFHDPITPTHIEAPIAMRDAKQVAPLPSNVLVVPQTAQLVGLLTLLHNADTGSGEFVYACKRIGAHVVETAMSLLPYRSCEVPLHTGGTYTGVELDAQYICGVSILRSGAILEAPLRRALPAIALGSLLIQSSDTNYRPLLYSVSLPSFVKQRDTAQHTYVFLTEAQIGTGAAAFMAVRVLLDHGVPEHQIIVLTLLASAKSGVWALQHAFPGVRIVAGGVDPGLQKFVWSTAQRRAHARARATASAADSESDTEETVAKRVVFAITPGCGQMGDRYWGT</sequence>
<name>A0AAF0IR78_9BASI</name>
<gene>
    <name evidence="8" type="primary">URK1</name>
    <name evidence="8" type="ORF">MBRA1_000254</name>
</gene>
<keyword evidence="3 5" id="KW-0547">Nucleotide-binding</keyword>
<keyword evidence="2 5" id="KW-0808">Transferase</keyword>
<dbReference type="GO" id="GO:0005524">
    <property type="term" value="F:ATP binding"/>
    <property type="evidence" value="ECO:0007669"/>
    <property type="project" value="UniProtKB-KW"/>
</dbReference>
<comment type="pathway">
    <text evidence="1 5">Pyrimidine metabolism; UMP biosynthesis via salvage pathway; UMP from uridine: step 1/1.</text>
</comment>
<dbReference type="InterPro" id="IPR000836">
    <property type="entry name" value="PRTase_dom"/>
</dbReference>
<dbReference type="Gene3D" id="3.40.50.2020">
    <property type="match status" value="1"/>
</dbReference>
<dbReference type="CDD" id="cd02023">
    <property type="entry name" value="UMPK"/>
    <property type="match status" value="1"/>
</dbReference>
<comment type="similarity">
    <text evidence="5">Belongs to the uridine kinase family.</text>
</comment>
<dbReference type="NCBIfam" id="NF004018">
    <property type="entry name" value="PRK05480.1"/>
    <property type="match status" value="1"/>
</dbReference>
<dbReference type="Pfam" id="PF14681">
    <property type="entry name" value="UPRTase"/>
    <property type="match status" value="1"/>
</dbReference>
<dbReference type="Pfam" id="PF00485">
    <property type="entry name" value="PRK"/>
    <property type="match status" value="1"/>
</dbReference>
<dbReference type="SUPFAM" id="SSF53271">
    <property type="entry name" value="PRTase-like"/>
    <property type="match status" value="1"/>
</dbReference>
<evidence type="ECO:0000313" key="8">
    <source>
        <dbReference type="EMBL" id="WFC93633.1"/>
    </source>
</evidence>
<evidence type="ECO:0000256" key="4">
    <source>
        <dbReference type="ARBA" id="ARBA00022777"/>
    </source>
</evidence>
<dbReference type="PANTHER" id="PTHR10285">
    <property type="entry name" value="URIDINE KINASE"/>
    <property type="match status" value="1"/>
</dbReference>
<comment type="pathway">
    <text evidence="5">Pyrimidine metabolism; CTP biosynthesis via salvage pathway; CTP from cytidine: step 1/3.</text>
</comment>
<comment type="catalytic activity">
    <reaction evidence="5">
        <text>uridine + ATP = UMP + ADP + H(+)</text>
        <dbReference type="Rhea" id="RHEA:16825"/>
        <dbReference type="ChEBI" id="CHEBI:15378"/>
        <dbReference type="ChEBI" id="CHEBI:16704"/>
        <dbReference type="ChEBI" id="CHEBI:30616"/>
        <dbReference type="ChEBI" id="CHEBI:57865"/>
        <dbReference type="ChEBI" id="CHEBI:456216"/>
        <dbReference type="EC" id="2.7.1.48"/>
    </reaction>
</comment>
<protein>
    <recommendedName>
        <fullName evidence="5">Uridine kinase</fullName>
        <ecNumber evidence="5">2.7.1.48</ecNumber>
    </recommendedName>
</protein>
<dbReference type="AlphaFoldDB" id="A0AAF0IR78"/>
<evidence type="ECO:0000256" key="2">
    <source>
        <dbReference type="ARBA" id="ARBA00022679"/>
    </source>
</evidence>
<keyword evidence="5" id="KW-0067">ATP-binding</keyword>
<dbReference type="Gene3D" id="3.40.50.300">
    <property type="entry name" value="P-loop containing nucleotide triphosphate hydrolases"/>
    <property type="match status" value="1"/>
</dbReference>
<dbReference type="NCBIfam" id="TIGR00235">
    <property type="entry name" value="udk"/>
    <property type="match status" value="1"/>
</dbReference>
<evidence type="ECO:0000256" key="1">
    <source>
        <dbReference type="ARBA" id="ARBA00004690"/>
    </source>
</evidence>
<proteinExistence type="inferred from homology"/>
<keyword evidence="9" id="KW-1185">Reference proteome</keyword>
<organism evidence="8 9">
    <name type="scientific">Malassezia brasiliensis</name>
    <dbReference type="NCBI Taxonomy" id="1821822"/>
    <lineage>
        <taxon>Eukaryota</taxon>
        <taxon>Fungi</taxon>
        <taxon>Dikarya</taxon>
        <taxon>Basidiomycota</taxon>
        <taxon>Ustilaginomycotina</taxon>
        <taxon>Malasseziomycetes</taxon>
        <taxon>Malasseziales</taxon>
        <taxon>Malasseziaceae</taxon>
        <taxon>Malassezia</taxon>
    </lineage>
</organism>
<dbReference type="InterPro" id="IPR029057">
    <property type="entry name" value="PRTase-like"/>
</dbReference>